<evidence type="ECO:0000313" key="2">
    <source>
        <dbReference type="Proteomes" id="UP001150266"/>
    </source>
</evidence>
<dbReference type="OrthoDB" id="3025610at2759"/>
<dbReference type="Proteomes" id="UP001150266">
    <property type="component" value="Unassembled WGS sequence"/>
</dbReference>
<name>A0A9W9DQJ9_9AGAR</name>
<gene>
    <name evidence="1" type="ORF">J3R30DRAFT_3701016</name>
</gene>
<reference evidence="1" key="1">
    <citation type="submission" date="2022-08" db="EMBL/GenBank/DDBJ databases">
        <title>A Global Phylogenomic Analysis of the Shiitake Genus Lentinula.</title>
        <authorList>
            <consortium name="DOE Joint Genome Institute"/>
            <person name="Sierra-Patev S."/>
            <person name="Min B."/>
            <person name="Naranjo-Ortiz M."/>
            <person name="Looney B."/>
            <person name="Konkel Z."/>
            <person name="Slot J.C."/>
            <person name="Sakamoto Y."/>
            <person name="Steenwyk J.L."/>
            <person name="Rokas A."/>
            <person name="Carro J."/>
            <person name="Camarero S."/>
            <person name="Ferreira P."/>
            <person name="Molpeceres G."/>
            <person name="Ruiz-Duenas F.J."/>
            <person name="Serrano A."/>
            <person name="Henrissat B."/>
            <person name="Drula E."/>
            <person name="Hughes K.W."/>
            <person name="Mata J.L."/>
            <person name="Ishikawa N.K."/>
            <person name="Vargas-Isla R."/>
            <person name="Ushijima S."/>
            <person name="Smith C.A."/>
            <person name="Ahrendt S."/>
            <person name="Andreopoulos W."/>
            <person name="He G."/>
            <person name="Labutti K."/>
            <person name="Lipzen A."/>
            <person name="Ng V."/>
            <person name="Riley R."/>
            <person name="Sandor L."/>
            <person name="Barry K."/>
            <person name="Martinez A.T."/>
            <person name="Xiao Y."/>
            <person name="Gibbons J.G."/>
            <person name="Terashima K."/>
            <person name="Grigoriev I.V."/>
            <person name="Hibbett D.S."/>
        </authorList>
    </citation>
    <scope>NUCLEOTIDE SEQUENCE</scope>
    <source>
        <strain evidence="1">JLM2183</strain>
    </source>
</reference>
<comment type="caution">
    <text evidence="1">The sequence shown here is derived from an EMBL/GenBank/DDBJ whole genome shotgun (WGS) entry which is preliminary data.</text>
</comment>
<proteinExistence type="predicted"/>
<protein>
    <submittedName>
        <fullName evidence="1">Uncharacterized protein</fullName>
    </submittedName>
</protein>
<accession>A0A9W9DQJ9</accession>
<dbReference type="AlphaFoldDB" id="A0A9W9DQJ9"/>
<organism evidence="1 2">
    <name type="scientific">Lentinula aciculospora</name>
    <dbReference type="NCBI Taxonomy" id="153920"/>
    <lineage>
        <taxon>Eukaryota</taxon>
        <taxon>Fungi</taxon>
        <taxon>Dikarya</taxon>
        <taxon>Basidiomycota</taxon>
        <taxon>Agaricomycotina</taxon>
        <taxon>Agaricomycetes</taxon>
        <taxon>Agaricomycetidae</taxon>
        <taxon>Agaricales</taxon>
        <taxon>Marasmiineae</taxon>
        <taxon>Omphalotaceae</taxon>
        <taxon>Lentinula</taxon>
    </lineage>
</organism>
<sequence length="279" mass="31525">MSSNPIPTPMPIVASLRAKCTMCRVDADPGYKTCTGCRQKKSAYNKRHEQVRLARALTIVNGDVPSGKNIVGPSALKLKRKNMDEVDSNSERKSKRFKHFLKSYGLEEDKKREKASAHDPRIFGTEFQTAVEMYTHLKKLFRKSTRLNYKACHSIVADPECNHKKRAMLVAHDIQKVAHVPLEWVSSIPHMLNLTVIHLSHKVAVTVPTQSQTYHTLQFHCTCMSSNSSQKTQWPVLNRANVPGNDATSCQGEIEITVIDDLRHPLGIVGQQIRIEIRH</sequence>
<dbReference type="EMBL" id="JAOTPV010000006">
    <property type="protein sequence ID" value="KAJ4481293.1"/>
    <property type="molecule type" value="Genomic_DNA"/>
</dbReference>
<evidence type="ECO:0000313" key="1">
    <source>
        <dbReference type="EMBL" id="KAJ4481293.1"/>
    </source>
</evidence>
<keyword evidence="2" id="KW-1185">Reference proteome</keyword>